<dbReference type="EMBL" id="BDQI01000023">
    <property type="protein sequence ID" value="GAX56124.1"/>
    <property type="molecule type" value="Genomic_DNA"/>
</dbReference>
<dbReference type="PROSITE" id="PS00455">
    <property type="entry name" value="AMP_BINDING"/>
    <property type="match status" value="1"/>
</dbReference>
<feature type="domain" description="AMP-dependent synthetase/ligase" evidence="2">
    <location>
        <begin position="27"/>
        <end position="318"/>
    </location>
</feature>
<name>A0A250VPW3_STROL</name>
<dbReference type="PANTHER" id="PTHR43201">
    <property type="entry name" value="ACYL-COA SYNTHETASE"/>
    <property type="match status" value="1"/>
</dbReference>
<dbReference type="Proteomes" id="UP000217446">
    <property type="component" value="Unassembled WGS sequence"/>
</dbReference>
<keyword evidence="4" id="KW-0436">Ligase</keyword>
<organism evidence="4 5">
    <name type="scientific">Streptomyces olivochromogenes</name>
    <dbReference type="NCBI Taxonomy" id="1963"/>
    <lineage>
        <taxon>Bacteria</taxon>
        <taxon>Bacillati</taxon>
        <taxon>Actinomycetota</taxon>
        <taxon>Actinomycetes</taxon>
        <taxon>Kitasatosporales</taxon>
        <taxon>Streptomycetaceae</taxon>
        <taxon>Streptomyces</taxon>
    </lineage>
</organism>
<dbReference type="RefSeq" id="WP_067375931.1">
    <property type="nucleotide sequence ID" value="NZ_BDQI01000023.1"/>
</dbReference>
<dbReference type="STRING" id="1963.AQJ27_31550"/>
<dbReference type="Gene3D" id="3.30.300.30">
    <property type="match status" value="1"/>
</dbReference>
<comment type="caution">
    <text evidence="4">The sequence shown here is derived from an EMBL/GenBank/DDBJ whole genome shotgun (WGS) entry which is preliminary data.</text>
</comment>
<evidence type="ECO:0000313" key="5">
    <source>
        <dbReference type="Proteomes" id="UP000217446"/>
    </source>
</evidence>
<reference evidence="5" key="1">
    <citation type="submission" date="2017-05" db="EMBL/GenBank/DDBJ databases">
        <title>Streptomyces olivochromogenes NBRC 3561 whole genome shotgun sequence.</title>
        <authorList>
            <person name="Dohra H."/>
            <person name="Kodani S."/>
        </authorList>
    </citation>
    <scope>NUCLEOTIDE SEQUENCE [LARGE SCALE GENOMIC DNA]</scope>
    <source>
        <strain evidence="5">NBRC 3561</strain>
    </source>
</reference>
<dbReference type="PANTHER" id="PTHR43201:SF8">
    <property type="entry name" value="ACYL-COA SYNTHETASE FAMILY MEMBER 3"/>
    <property type="match status" value="1"/>
</dbReference>
<protein>
    <submittedName>
        <fullName evidence="4">Long-chain-fatty-acid--CoA ligase</fullName>
    </submittedName>
</protein>
<evidence type="ECO:0000259" key="2">
    <source>
        <dbReference type="Pfam" id="PF00501"/>
    </source>
</evidence>
<dbReference type="GO" id="GO:0006631">
    <property type="term" value="P:fatty acid metabolic process"/>
    <property type="evidence" value="ECO:0007669"/>
    <property type="project" value="TreeGrafter"/>
</dbReference>
<dbReference type="AlphaFoldDB" id="A0A250VPW3"/>
<gene>
    <name evidence="4" type="ORF">SO3561_07691</name>
</gene>
<dbReference type="Gene3D" id="3.40.50.12780">
    <property type="entry name" value="N-terminal domain of ligase-like"/>
    <property type="match status" value="1"/>
</dbReference>
<dbReference type="Pfam" id="PF13193">
    <property type="entry name" value="AMP-binding_C"/>
    <property type="match status" value="1"/>
</dbReference>
<sequence>MAESTQFRSWLESRVTGSGDDDVWAVGETVVTRHQLRERVEYERAALQARSITEGSAVAVQMMPSFSMLSTLFALWSLGAQVQLLDPRLTRTETNRLIELCEPQFHVTSGDLGGVFSSFRDETPVEGIRLKSGRPAKSAHPLVQFSSGSTGLPKVIGRTDASLYEEIGRFARLSEMPRAGERVLLLSSIMHSFGLIGGVLHGLDVSAPLHFSSRPQARELVRMLAEREIAAVFGVPLHFSLLSRVPQVPELPALRLAVSGGELLDAKVYDEFKTGYGITVGQAYGMTETGIIATDLGGRYGPPAVGEVVPGLRTKVREGTLRVQLPECPYLYADRADRYEDGWLDTKDRCSVRPGSEALEITGRSDSLVAVGGLKVDLTEVEQILTEHPLIEEAVVVFGDSIEAHVVTSGELSRGDLLGWCRERLASYKLPRAFHYVARLPRTSNGKVVRNRELLHTAQGRLTKSAAQ</sequence>
<proteinExistence type="inferred from homology"/>
<dbReference type="InterPro" id="IPR025110">
    <property type="entry name" value="AMP-bd_C"/>
</dbReference>
<evidence type="ECO:0000256" key="1">
    <source>
        <dbReference type="ARBA" id="ARBA00006432"/>
    </source>
</evidence>
<keyword evidence="5" id="KW-1185">Reference proteome</keyword>
<comment type="similarity">
    <text evidence="1">Belongs to the ATP-dependent AMP-binding enzyme family.</text>
</comment>
<dbReference type="InterPro" id="IPR042099">
    <property type="entry name" value="ANL_N_sf"/>
</dbReference>
<dbReference type="CDD" id="cd04433">
    <property type="entry name" value="AFD_class_I"/>
    <property type="match status" value="1"/>
</dbReference>
<accession>A0A250VPW3</accession>
<dbReference type="GO" id="GO:0031956">
    <property type="term" value="F:medium-chain fatty acid-CoA ligase activity"/>
    <property type="evidence" value="ECO:0007669"/>
    <property type="project" value="TreeGrafter"/>
</dbReference>
<evidence type="ECO:0000313" key="4">
    <source>
        <dbReference type="EMBL" id="GAX56124.1"/>
    </source>
</evidence>
<feature type="domain" description="AMP-binding enzyme C-terminal" evidence="3">
    <location>
        <begin position="380"/>
        <end position="447"/>
    </location>
</feature>
<dbReference type="Pfam" id="PF00501">
    <property type="entry name" value="AMP-binding"/>
    <property type="match status" value="1"/>
</dbReference>
<dbReference type="InterPro" id="IPR020845">
    <property type="entry name" value="AMP-binding_CS"/>
</dbReference>
<dbReference type="SUPFAM" id="SSF56801">
    <property type="entry name" value="Acetyl-CoA synthetase-like"/>
    <property type="match status" value="1"/>
</dbReference>
<dbReference type="InterPro" id="IPR000873">
    <property type="entry name" value="AMP-dep_synth/lig_dom"/>
</dbReference>
<dbReference type="InterPro" id="IPR045851">
    <property type="entry name" value="AMP-bd_C_sf"/>
</dbReference>
<evidence type="ECO:0000259" key="3">
    <source>
        <dbReference type="Pfam" id="PF13193"/>
    </source>
</evidence>